<dbReference type="RefSeq" id="WP_091515031.1">
    <property type="nucleotide sequence ID" value="NZ_FOLE01000010.1"/>
</dbReference>
<accession>A0A1I1M718</accession>
<dbReference type="AlphaFoldDB" id="A0A1I1M718"/>
<evidence type="ECO:0000313" key="1">
    <source>
        <dbReference type="EMBL" id="SFC81191.1"/>
    </source>
</evidence>
<dbReference type="Proteomes" id="UP000199514">
    <property type="component" value="Unassembled WGS sequence"/>
</dbReference>
<name>A0A1I1M718_9BACT</name>
<dbReference type="EMBL" id="FOLE01000010">
    <property type="protein sequence ID" value="SFC81191.1"/>
    <property type="molecule type" value="Genomic_DNA"/>
</dbReference>
<dbReference type="OrthoDB" id="9940824at2"/>
<dbReference type="STRING" id="927664.SAMN05421780_11059"/>
<evidence type="ECO:0000313" key="2">
    <source>
        <dbReference type="Proteomes" id="UP000199514"/>
    </source>
</evidence>
<keyword evidence="2" id="KW-1185">Reference proteome</keyword>
<reference evidence="1 2" key="1">
    <citation type="submission" date="2016-10" db="EMBL/GenBank/DDBJ databases">
        <authorList>
            <person name="de Groot N.N."/>
        </authorList>
    </citation>
    <scope>NUCLEOTIDE SEQUENCE [LARGE SCALE GENOMIC DNA]</scope>
    <source>
        <strain evidence="1 2">DSM 6793</strain>
    </source>
</reference>
<organism evidence="1 2">
    <name type="scientific">Flexibacter flexilis DSM 6793</name>
    <dbReference type="NCBI Taxonomy" id="927664"/>
    <lineage>
        <taxon>Bacteria</taxon>
        <taxon>Pseudomonadati</taxon>
        <taxon>Bacteroidota</taxon>
        <taxon>Cytophagia</taxon>
        <taxon>Cytophagales</taxon>
        <taxon>Flexibacteraceae</taxon>
        <taxon>Flexibacter</taxon>
    </lineage>
</organism>
<proteinExistence type="predicted"/>
<sequence>MCVTIVANNGEIEIETQRQFFEHFGFKIDEDVDNDSPFFDCCLCNMDIDGVLKNLNIPYEMDDNGSDFIIR</sequence>
<protein>
    <submittedName>
        <fullName evidence="1">Uncharacterized protein</fullName>
    </submittedName>
</protein>
<gene>
    <name evidence="1" type="ORF">SAMN05421780_11059</name>
</gene>